<accession>A0ABQ5IN07</accession>
<keyword evidence="2" id="KW-1185">Reference proteome</keyword>
<evidence type="ECO:0000313" key="2">
    <source>
        <dbReference type="Proteomes" id="UP001151760"/>
    </source>
</evidence>
<reference evidence="1" key="1">
    <citation type="journal article" date="2022" name="Int. J. Mol. Sci.">
        <title>Draft Genome of Tanacetum Coccineum: Genomic Comparison of Closely Related Tanacetum-Family Plants.</title>
        <authorList>
            <person name="Yamashiro T."/>
            <person name="Shiraishi A."/>
            <person name="Nakayama K."/>
            <person name="Satake H."/>
        </authorList>
    </citation>
    <scope>NUCLEOTIDE SEQUENCE</scope>
</reference>
<protein>
    <submittedName>
        <fullName evidence="1">Uncharacterized protein</fullName>
    </submittedName>
</protein>
<dbReference type="Proteomes" id="UP001151760">
    <property type="component" value="Unassembled WGS sequence"/>
</dbReference>
<proteinExistence type="predicted"/>
<comment type="caution">
    <text evidence="1">The sequence shown here is derived from an EMBL/GenBank/DDBJ whole genome shotgun (WGS) entry which is preliminary data.</text>
</comment>
<organism evidence="1 2">
    <name type="scientific">Tanacetum coccineum</name>
    <dbReference type="NCBI Taxonomy" id="301880"/>
    <lineage>
        <taxon>Eukaryota</taxon>
        <taxon>Viridiplantae</taxon>
        <taxon>Streptophyta</taxon>
        <taxon>Embryophyta</taxon>
        <taxon>Tracheophyta</taxon>
        <taxon>Spermatophyta</taxon>
        <taxon>Magnoliopsida</taxon>
        <taxon>eudicotyledons</taxon>
        <taxon>Gunneridae</taxon>
        <taxon>Pentapetalae</taxon>
        <taxon>asterids</taxon>
        <taxon>campanulids</taxon>
        <taxon>Asterales</taxon>
        <taxon>Asteraceae</taxon>
        <taxon>Asteroideae</taxon>
        <taxon>Anthemideae</taxon>
        <taxon>Anthemidinae</taxon>
        <taxon>Tanacetum</taxon>
    </lineage>
</organism>
<reference evidence="1" key="2">
    <citation type="submission" date="2022-01" db="EMBL/GenBank/DDBJ databases">
        <authorList>
            <person name="Yamashiro T."/>
            <person name="Shiraishi A."/>
            <person name="Satake H."/>
            <person name="Nakayama K."/>
        </authorList>
    </citation>
    <scope>NUCLEOTIDE SEQUENCE</scope>
</reference>
<dbReference type="EMBL" id="BQNB010020973">
    <property type="protein sequence ID" value="GJU01537.1"/>
    <property type="molecule type" value="Genomic_DNA"/>
</dbReference>
<gene>
    <name evidence="1" type="ORF">Tco_1111875</name>
</gene>
<name>A0ABQ5IN07_9ASTR</name>
<evidence type="ECO:0000313" key="1">
    <source>
        <dbReference type="EMBL" id="GJU01537.1"/>
    </source>
</evidence>
<sequence length="168" mass="19138">MHGHFVNNSGRKNMAVLWNMSIRKSVGVVVPGLFDSPFVVSLGFGVCPVSNDPMIIKFTYVDPYLQWQNKVVIDRFIYWVAYDDLTTDGEGQAQTLGFRKNGELISEYRAKEDIIHERQAGLVAYEPWSELINDLLLYGSMYSFFVSSYVETLVLLDQVDCSILETFS</sequence>